<evidence type="ECO:0000313" key="1">
    <source>
        <dbReference type="EMBL" id="EEX17257.1"/>
    </source>
</evidence>
<dbReference type="Proteomes" id="UP000003327">
    <property type="component" value="Unassembled WGS sequence"/>
</dbReference>
<protein>
    <submittedName>
        <fullName evidence="1">Uncharacterized protein</fullName>
    </submittedName>
</protein>
<name>C9MT62_9BACT</name>
<gene>
    <name evidence="1" type="ORF">HMPREF0973_02832</name>
</gene>
<accession>C9MT62</accession>
<reference evidence="1 2" key="1">
    <citation type="submission" date="2009-09" db="EMBL/GenBank/DDBJ databases">
        <authorList>
            <person name="Weinstock G."/>
            <person name="Sodergren E."/>
            <person name="Clifton S."/>
            <person name="Fulton L."/>
            <person name="Fulton B."/>
            <person name="Courtney L."/>
            <person name="Fronick C."/>
            <person name="Harrison M."/>
            <person name="Strong C."/>
            <person name="Farmer C."/>
            <person name="Delahaunty K."/>
            <person name="Markovic C."/>
            <person name="Hall O."/>
            <person name="Minx P."/>
            <person name="Tomlinson C."/>
            <person name="Mitreva M."/>
            <person name="Nelson J."/>
            <person name="Hou S."/>
            <person name="Wollam A."/>
            <person name="Pepin K.H."/>
            <person name="Johnson M."/>
            <person name="Bhonagiri V."/>
            <person name="Nash W.E."/>
            <person name="Warren W."/>
            <person name="Chinwalla A."/>
            <person name="Mardis E.R."/>
            <person name="Wilson R.K."/>
        </authorList>
    </citation>
    <scope>NUCLEOTIDE SEQUENCE [LARGE SCALE GENOMIC DNA]</scope>
    <source>
        <strain evidence="1 2">F0319</strain>
    </source>
</reference>
<organism evidence="1 2">
    <name type="scientific">Prevotella veroralis F0319</name>
    <dbReference type="NCBI Taxonomy" id="649761"/>
    <lineage>
        <taxon>Bacteria</taxon>
        <taxon>Pseudomonadati</taxon>
        <taxon>Bacteroidota</taxon>
        <taxon>Bacteroidia</taxon>
        <taxon>Bacteroidales</taxon>
        <taxon>Prevotellaceae</taxon>
        <taxon>Prevotella</taxon>
    </lineage>
</organism>
<dbReference type="EMBL" id="ACVA01000072">
    <property type="protein sequence ID" value="EEX17257.1"/>
    <property type="molecule type" value="Genomic_DNA"/>
</dbReference>
<comment type="caution">
    <text evidence="1">The sequence shown here is derived from an EMBL/GenBank/DDBJ whole genome shotgun (WGS) entry which is preliminary data.</text>
</comment>
<evidence type="ECO:0000313" key="2">
    <source>
        <dbReference type="Proteomes" id="UP000003327"/>
    </source>
</evidence>
<keyword evidence="2" id="KW-1185">Reference proteome</keyword>
<dbReference type="AlphaFoldDB" id="C9MT62"/>
<proteinExistence type="predicted"/>
<dbReference type="HOGENOM" id="CLU_3294610_0_0_10"/>
<sequence>MGKNKESLSSHQRGRFLDVKRAFLHIEETPSLYSLIIFLH</sequence>